<dbReference type="InterPro" id="IPR001202">
    <property type="entry name" value="WW_dom"/>
</dbReference>
<feature type="domain" description="WW" evidence="3">
    <location>
        <begin position="469"/>
        <end position="501"/>
    </location>
</feature>
<gene>
    <name evidence="4" type="ORF">LGLO00237_LOCUS24818</name>
</gene>
<reference evidence="4" key="1">
    <citation type="submission" date="2021-01" db="EMBL/GenBank/DDBJ databases">
        <authorList>
            <person name="Corre E."/>
            <person name="Pelletier E."/>
            <person name="Niang G."/>
            <person name="Scheremetjew M."/>
            <person name="Finn R."/>
            <person name="Kale V."/>
            <person name="Holt S."/>
            <person name="Cochrane G."/>
            <person name="Meng A."/>
            <person name="Brown T."/>
            <person name="Cohen L."/>
        </authorList>
    </citation>
    <scope>NUCLEOTIDE SEQUENCE</scope>
    <source>
        <strain evidence="4">CCCM811</strain>
    </source>
</reference>
<proteinExistence type="predicted"/>
<feature type="region of interest" description="Disordered" evidence="2">
    <location>
        <begin position="231"/>
        <end position="284"/>
    </location>
</feature>
<dbReference type="CDD" id="cd00201">
    <property type="entry name" value="WW"/>
    <property type="match status" value="1"/>
</dbReference>
<dbReference type="InterPro" id="IPR036020">
    <property type="entry name" value="WW_dom_sf"/>
</dbReference>
<evidence type="ECO:0000313" key="4">
    <source>
        <dbReference type="EMBL" id="CAE0673142.1"/>
    </source>
</evidence>
<protein>
    <recommendedName>
        <fullName evidence="3">WW domain-containing protein</fullName>
    </recommendedName>
</protein>
<feature type="coiled-coil region" evidence="1">
    <location>
        <begin position="663"/>
        <end position="725"/>
    </location>
</feature>
<dbReference type="SUPFAM" id="SSF51045">
    <property type="entry name" value="WW domain"/>
    <property type="match status" value="1"/>
</dbReference>
<dbReference type="Gene3D" id="2.20.70.10">
    <property type="match status" value="1"/>
</dbReference>
<name>A0A7S4DVU2_9EUKA</name>
<feature type="region of interest" description="Disordered" evidence="2">
    <location>
        <begin position="540"/>
        <end position="563"/>
    </location>
</feature>
<evidence type="ECO:0000256" key="2">
    <source>
        <dbReference type="SAM" id="MobiDB-lite"/>
    </source>
</evidence>
<feature type="compositionally biased region" description="Basic and acidic residues" evidence="2">
    <location>
        <begin position="540"/>
        <end position="558"/>
    </location>
</feature>
<dbReference type="PROSITE" id="PS50020">
    <property type="entry name" value="WW_DOMAIN_2"/>
    <property type="match status" value="1"/>
</dbReference>
<dbReference type="EMBL" id="HBIV01034801">
    <property type="protein sequence ID" value="CAE0673142.1"/>
    <property type="molecule type" value="Transcribed_RNA"/>
</dbReference>
<feature type="region of interest" description="Disordered" evidence="2">
    <location>
        <begin position="577"/>
        <end position="603"/>
    </location>
</feature>
<dbReference type="PROSITE" id="PS01159">
    <property type="entry name" value="WW_DOMAIN_1"/>
    <property type="match status" value="1"/>
</dbReference>
<evidence type="ECO:0000259" key="3">
    <source>
        <dbReference type="PROSITE" id="PS50020"/>
    </source>
</evidence>
<evidence type="ECO:0000256" key="1">
    <source>
        <dbReference type="SAM" id="Coils"/>
    </source>
</evidence>
<organism evidence="4">
    <name type="scientific">Lotharella globosa</name>
    <dbReference type="NCBI Taxonomy" id="91324"/>
    <lineage>
        <taxon>Eukaryota</taxon>
        <taxon>Sar</taxon>
        <taxon>Rhizaria</taxon>
        <taxon>Cercozoa</taxon>
        <taxon>Chlorarachniophyceae</taxon>
        <taxon>Lotharella</taxon>
    </lineage>
</organism>
<keyword evidence="1" id="KW-0175">Coiled coil</keyword>
<dbReference type="AlphaFoldDB" id="A0A7S4DVU2"/>
<feature type="coiled-coil region" evidence="1">
    <location>
        <begin position="318"/>
        <end position="474"/>
    </location>
</feature>
<sequence length="742" mass="87394">MSQEEFLLTLKISVTGLDGVTREMTIQEIVAMIGDVIKRSEELKLKEKKLQDEKQKLEDERRNYDDEKLLADTKARHQNNTGMRNEDVTEALQKLHDEQKLLSEQKKQLVEIKMQLEADKEELSEKESALAEIEKKQSEERDRLDANQKHIDAEQRALSEERDQLAEQLADERMKLEQEWEKFAKQKCEENGEDEKQLRIAVPGLDGVVRERTVEEITTLIEEVIEKTEELEEKEQALKRTRAPPPPSLGKGTPPSPRRADDEASSTPPRSPKSEKKALASSTSEQDMILQVKIMVIGLDGVEREMTIAEIIQMVGDVVKKSEELKLKEKELEELKQQVDMKTQRQAKEAQEKGQDHCEDDHLLLSDMHDHDDFEETERLITELKHENQAANEQHKIDAETIREQWQQLKKAKETAQRRIGELNLLQIALRDSKRRNERIKDQTEELEKELEKYKEQLRKNREAKNKFMDQKQEWTIHVHKDKVYYQNAKTGKSQWQKPEEKKDYHEWNLIEELQEKFNTNDKKHKDTISVLEEKLNRSEEKNLAKDEEIQSLREHRNSSTARILKMETDHAKERLSLKQSGLSGEDTEFSASQDIDDDDDEKHLTKSQEELLKKLKTMTREELERKILYMDEKETELKLMIKKLKRGLKADGRKQYDMQKIIEAYEAEIQYLRDLKLNLERTIRAFAREIKTLKRRNKTLEMKNFELTKKLKEAAEENSELTKRLNEAAPRFVIANRKIVR</sequence>
<feature type="region of interest" description="Disordered" evidence="2">
    <location>
        <begin position="119"/>
        <end position="150"/>
    </location>
</feature>
<dbReference type="SMART" id="SM00456">
    <property type="entry name" value="WW"/>
    <property type="match status" value="1"/>
</dbReference>
<accession>A0A7S4DVU2</accession>